<feature type="compositionally biased region" description="Low complexity" evidence="1">
    <location>
        <begin position="676"/>
        <end position="685"/>
    </location>
</feature>
<dbReference type="GO" id="GO:0000781">
    <property type="term" value="C:chromosome, telomeric region"/>
    <property type="evidence" value="ECO:0007669"/>
    <property type="project" value="InterPro"/>
</dbReference>
<evidence type="ECO:0000256" key="1">
    <source>
        <dbReference type="SAM" id="MobiDB-lite"/>
    </source>
</evidence>
<sequence>MAKDNIQPDVLRSAEATPIAKLSPAIADPAALVVEGVVTVTWPYSIVNKSIAFILAERDPLHRRDKGQLRVEFHGAAGKALAASSLGGGDEVRLSLHGVAWEENQAWAKHPGILEWQLKFSKRLLLKIRRADTQAVDTIDVDAADEEEEQESLPQPREPSPTPSIDIEHTQFSKPLPRTPLSTIPSKRYAYESLGPGEYTSPAFIKRARVSYGSLFEGGFDIFNEEEPVKSVKKKKRRSRFSMNPTSWRYASQSPSPEGEQEQPAEEEEDAEPKLDDVEELAAEERIITPPPQSQPVMVDQGCQTREMSSSPTNGVQVIAESKSTGILLQPTPTHPWKHVGVDHVLQEPSPLSFDYAATQDVPPSIHESEAFSQPEMHMPHAGFDMSMDIDPSLQPHQADTHNHDSHPAYITTATEMQPPRSQEHGLHDAHLHDLAWVAETLAPTYPTVPAHNAHDFPQGSFDRSSFTLRASPSDETHTLVSAGHHVMEMHSYVQIDEARRVSSSSYPQQDGMKPSNSYPERYEEDTETATVTATLGREGRSSPPQEEYSTDESEEEEEEQESRSHRYYDWNTGRFREGYPEEEEADTQYAEYENDDEEEEEEGEEEEEEEEEDEGEEGDEEEVEDNATESEVDSESEEESESEPESRVFNHFTQPAPPVSRPFMPIPKPAPAAPKEPIFISLLSDSEDDDDNAPATTQAKKEPSEEPPLHQQDEVHEPPSEQEDDIIDELVDEDVDESMDEHLDEAEDKSDVEEANEIRTVASRSSRRSSRISQLDGCDEDDLHQNEESCRDISHIEMDHPNLIISPKPHTRQQHVDIAESLAQVQDESPVASSPLQRRSSEQHELAAVDAADDEEIPTVELRGASESPAPEPNNVEAPAILERNEEKLEAKQHQVHVQDEVQVPAQEPEPAQEPAQHTESPAVESTDQVTKPSLHKPEEETEMTDIVEAPTQQPAANDDLPMEDLQSTTLETQPSNAEAGAEIDLVEQDVEMQDEVIIQPREETEVVVNEEDNQVDHTAADTVSKATGEPEVAAPSSPPATQTEPPHLVSMAVQILEEPEITEKQLPTPLETQQDDYENNVDAADVALVETPPSEEVITEDVKEHAEEDVEDEFKDADEDMDEEYEDAKEEGGDNDDDFAIEQQLMSEIQHYSNPLKAHDADGIEQTFSHPPDTLEEIEEIEEDQHTQQTQQHSQQSQHGHHGEHCDHSHHDHHHAHHAHHGVHDRNSRRAEPEMSIGLQSLRSHCRAKRLSSDSADSLLTDPSVMLARVSPTMAHRQCLLSESDYLPQRSPRSPRNKAEHSDHSIALAKSSPRESVSPKNVGASSPLRARRGVKGSIDASILLAQSFSPTSERSPASPTASFRGTRRKSDKSDLSVQLATTSFKGSQQQQVTEEGKEEIALDAAQDASANPQRESTPDQPTMTGHNLRSPRKPTAVSSIRAPSVASSFAEDGNMASLKTQLLRNLRTSLLECLPLKSLRFSLNKMTDILAVATLTPRQPHRPKHGPRGYMLELCLTDPSVAPTGVNIAHIFRPHQASLPTVQAGDVVLLRRVQVVSVQGRGFGIRAGDASAWAVFEKDDDEMLPQIKGPPVEVADEEVAYVQGLKRWWGLQDDKALAKIDKANQKMSQAVKDDSK</sequence>
<feature type="domain" description="Telomeric single stranded DNA binding POT1/Cdc13" evidence="2">
    <location>
        <begin position="1475"/>
        <end position="1612"/>
    </location>
</feature>
<feature type="compositionally biased region" description="Polar residues" evidence="1">
    <location>
        <begin position="502"/>
        <end position="519"/>
    </location>
</feature>
<evidence type="ECO:0000313" key="4">
    <source>
        <dbReference type="Proteomes" id="UP000241690"/>
    </source>
</evidence>
<gene>
    <name evidence="3" type="ORF">M431DRAFT_521826</name>
</gene>
<feature type="compositionally biased region" description="Acidic residues" evidence="1">
    <location>
        <begin position="581"/>
        <end position="644"/>
    </location>
</feature>
<reference evidence="3 4" key="1">
    <citation type="submission" date="2016-07" db="EMBL/GenBank/DDBJ databases">
        <title>Multiple horizontal gene transfer events from other fungi enriched the ability of initially mycotrophic Trichoderma (Ascomycota) to feed on dead plant biomass.</title>
        <authorList>
            <consortium name="DOE Joint Genome Institute"/>
            <person name="Aerts A."/>
            <person name="Atanasova L."/>
            <person name="Chenthamara K."/>
            <person name="Zhang J."/>
            <person name="Grujic M."/>
            <person name="Henrissat B."/>
            <person name="Kuo A."/>
            <person name="Salamov A."/>
            <person name="Lipzen A."/>
            <person name="Labutti K."/>
            <person name="Barry K."/>
            <person name="Miao Y."/>
            <person name="Rahimi M.J."/>
            <person name="Shen Q."/>
            <person name="Grigoriev I.V."/>
            <person name="Kubicek C.P."/>
            <person name="Druzhinina I.S."/>
        </authorList>
    </citation>
    <scope>NUCLEOTIDE SEQUENCE [LARGE SCALE GENOMIC DNA]</scope>
    <source>
        <strain evidence="3 4">CBS 226.95</strain>
    </source>
</reference>
<feature type="region of interest" description="Disordered" evidence="1">
    <location>
        <begin position="1184"/>
        <end position="1235"/>
    </location>
</feature>
<feature type="compositionally biased region" description="Acidic residues" evidence="1">
    <location>
        <begin position="986"/>
        <end position="996"/>
    </location>
</feature>
<feature type="compositionally biased region" description="Polar residues" evidence="1">
    <location>
        <begin position="919"/>
        <end position="933"/>
    </location>
</feature>
<feature type="compositionally biased region" description="Basic and acidic residues" evidence="1">
    <location>
        <begin position="1203"/>
        <end position="1212"/>
    </location>
</feature>
<evidence type="ECO:0000313" key="3">
    <source>
        <dbReference type="EMBL" id="PTB52693.1"/>
    </source>
</evidence>
<dbReference type="SUPFAM" id="SSF50249">
    <property type="entry name" value="Nucleic acid-binding proteins"/>
    <property type="match status" value="1"/>
</dbReference>
<feature type="compositionally biased region" description="Basic and acidic residues" evidence="1">
    <location>
        <begin position="1224"/>
        <end position="1235"/>
    </location>
</feature>
<protein>
    <recommendedName>
        <fullName evidence="2">Telomeric single stranded DNA binding POT1/Cdc13 domain-containing protein</fullName>
    </recommendedName>
</protein>
<feature type="compositionally biased region" description="Acidic residues" evidence="1">
    <location>
        <begin position="259"/>
        <end position="275"/>
    </location>
</feature>
<dbReference type="Gene3D" id="2.40.50.140">
    <property type="entry name" value="Nucleic acid-binding proteins"/>
    <property type="match status" value="1"/>
</dbReference>
<feature type="compositionally biased region" description="Polar residues" evidence="1">
    <location>
        <begin position="824"/>
        <end position="839"/>
    </location>
</feature>
<feature type="compositionally biased region" description="Polar residues" evidence="1">
    <location>
        <begin position="1377"/>
        <end position="1395"/>
    </location>
</feature>
<feature type="region of interest" description="Disordered" evidence="1">
    <location>
        <begin position="144"/>
        <end position="179"/>
    </location>
</feature>
<feature type="compositionally biased region" description="Low complexity" evidence="1">
    <location>
        <begin position="867"/>
        <end position="881"/>
    </location>
</feature>
<feature type="compositionally biased region" description="Basic and acidic residues" evidence="1">
    <location>
        <begin position="700"/>
        <end position="720"/>
    </location>
</feature>
<dbReference type="InterPro" id="IPR012340">
    <property type="entry name" value="NA-bd_OB-fold"/>
</dbReference>
<feature type="compositionally biased region" description="Low complexity" evidence="1">
    <location>
        <begin position="902"/>
        <end position="917"/>
    </location>
</feature>
<dbReference type="GO" id="GO:0003677">
    <property type="term" value="F:DNA binding"/>
    <property type="evidence" value="ECO:0007669"/>
    <property type="project" value="InterPro"/>
</dbReference>
<feature type="compositionally biased region" description="Polar residues" evidence="1">
    <location>
        <begin position="1410"/>
        <end position="1429"/>
    </location>
</feature>
<feature type="region of interest" description="Disordered" evidence="1">
    <location>
        <begin position="228"/>
        <end position="275"/>
    </location>
</feature>
<dbReference type="SMART" id="SM00976">
    <property type="entry name" value="Telo_bind"/>
    <property type="match status" value="1"/>
</dbReference>
<evidence type="ECO:0000259" key="2">
    <source>
        <dbReference type="SMART" id="SM00976"/>
    </source>
</evidence>
<feature type="compositionally biased region" description="Acidic residues" evidence="1">
    <location>
        <begin position="549"/>
        <end position="561"/>
    </location>
</feature>
<dbReference type="CDD" id="cd04497">
    <property type="entry name" value="hPOT1_OB1_like"/>
    <property type="match status" value="1"/>
</dbReference>
<dbReference type="Proteomes" id="UP000241690">
    <property type="component" value="Unassembled WGS sequence"/>
</dbReference>
<feature type="compositionally biased region" description="Acidic residues" evidence="1">
    <location>
        <begin position="1109"/>
        <end position="1138"/>
    </location>
</feature>
<dbReference type="GO" id="GO:0000723">
    <property type="term" value="P:telomere maintenance"/>
    <property type="evidence" value="ECO:0007669"/>
    <property type="project" value="InterPro"/>
</dbReference>
<feature type="compositionally biased region" description="Acidic residues" evidence="1">
    <location>
        <begin position="721"/>
        <end position="756"/>
    </location>
</feature>
<feature type="compositionally biased region" description="Basic and acidic residues" evidence="1">
    <location>
        <begin position="884"/>
        <end position="901"/>
    </location>
</feature>
<feature type="compositionally biased region" description="Polar residues" evidence="1">
    <location>
        <begin position="241"/>
        <end position="250"/>
    </location>
</feature>
<feature type="compositionally biased region" description="Pro residues" evidence="1">
    <location>
        <begin position="656"/>
        <end position="675"/>
    </location>
</feature>
<dbReference type="GeneID" id="36629049"/>
<organism evidence="3 4">
    <name type="scientific">Trichoderma harzianum CBS 226.95</name>
    <dbReference type="NCBI Taxonomy" id="983964"/>
    <lineage>
        <taxon>Eukaryota</taxon>
        <taxon>Fungi</taxon>
        <taxon>Dikarya</taxon>
        <taxon>Ascomycota</taxon>
        <taxon>Pezizomycotina</taxon>
        <taxon>Sordariomycetes</taxon>
        <taxon>Hypocreomycetidae</taxon>
        <taxon>Hypocreales</taxon>
        <taxon>Hypocreaceae</taxon>
        <taxon>Trichoderma</taxon>
    </lineage>
</organism>
<feature type="compositionally biased region" description="Polar residues" evidence="1">
    <location>
        <begin position="967"/>
        <end position="978"/>
    </location>
</feature>
<feature type="region of interest" description="Disordered" evidence="1">
    <location>
        <begin position="1349"/>
        <end position="1440"/>
    </location>
</feature>
<feature type="compositionally biased region" description="Basic and acidic residues" evidence="1">
    <location>
        <begin position="784"/>
        <end position="796"/>
    </location>
</feature>
<name>A0A2T4A6T3_TRIHA</name>
<keyword evidence="4" id="KW-1185">Reference proteome</keyword>
<feature type="compositionally biased region" description="Basic residues" evidence="1">
    <location>
        <begin position="1213"/>
        <end position="1223"/>
    </location>
</feature>
<feature type="compositionally biased region" description="Polar residues" evidence="1">
    <location>
        <begin position="1349"/>
        <end position="1365"/>
    </location>
</feature>
<feature type="compositionally biased region" description="Basic residues" evidence="1">
    <location>
        <begin position="231"/>
        <end position="240"/>
    </location>
</feature>
<feature type="compositionally biased region" description="Low complexity" evidence="1">
    <location>
        <begin position="1189"/>
        <end position="1200"/>
    </location>
</feature>
<dbReference type="Pfam" id="PF02765">
    <property type="entry name" value="POT1"/>
    <property type="match status" value="1"/>
</dbReference>
<dbReference type="EMBL" id="KZ679683">
    <property type="protein sequence ID" value="PTB52693.1"/>
    <property type="molecule type" value="Genomic_DNA"/>
</dbReference>
<accession>A0A2T4A6T3</accession>
<proteinExistence type="predicted"/>
<feature type="region of interest" description="Disordered" evidence="1">
    <location>
        <begin position="501"/>
        <end position="796"/>
    </location>
</feature>
<feature type="region of interest" description="Disordered" evidence="1">
    <location>
        <begin position="1285"/>
        <end position="1332"/>
    </location>
</feature>
<feature type="compositionally biased region" description="Basic and acidic residues" evidence="1">
    <location>
        <begin position="562"/>
        <end position="580"/>
    </location>
</feature>
<dbReference type="RefSeq" id="XP_024772370.1">
    <property type="nucleotide sequence ID" value="XM_024920480.1"/>
</dbReference>
<dbReference type="InterPro" id="IPR011564">
    <property type="entry name" value="Telomer_end-bd_POT1/Cdc13"/>
</dbReference>
<feature type="region of interest" description="Disordered" evidence="1">
    <location>
        <begin position="1092"/>
        <end position="1138"/>
    </location>
</feature>
<dbReference type="STRING" id="983964.A0A2T4A6T3"/>
<feature type="region of interest" description="Disordered" evidence="1">
    <location>
        <begin position="823"/>
        <end position="1048"/>
    </location>
</feature>